<keyword evidence="3" id="KW-1185">Reference proteome</keyword>
<reference evidence="2" key="1">
    <citation type="submission" date="2022-03" db="EMBL/GenBank/DDBJ databases">
        <authorList>
            <person name="Alioto T."/>
            <person name="Alioto T."/>
            <person name="Gomez Garrido J."/>
        </authorList>
    </citation>
    <scope>NUCLEOTIDE SEQUENCE</scope>
</reference>
<gene>
    <name evidence="2" type="ORF">PECUL_23A010625</name>
</gene>
<evidence type="ECO:0000313" key="2">
    <source>
        <dbReference type="EMBL" id="CAH2221659.1"/>
    </source>
</evidence>
<accession>A0AAD1VM96</accession>
<evidence type="ECO:0000313" key="3">
    <source>
        <dbReference type="Proteomes" id="UP001295444"/>
    </source>
</evidence>
<sequence length="397" mass="43209">MPLVQGSALRSLQRVFTHTRSANVPQGTEEEPSSPPPSTSFWKSSCTTHLFHRRSAAASCSPPRRSTSVPIDFTLKSTTYPSILRAPKSSKDRDTSVSENIISKSTSVPHTFLKPTCPQTPPKSKKSNAASTDISSQTIDSPNHSNLDQSALEMSTLKESLPSPTSQHNPVSKLSSEMATFIPTTLPSASTSASTSVPPVISIASSGQLHSPSKNPASQPTQTKHSPVSSPPKSSPAHSPLKSPTHHSSPRRHSSQRHKMPVAPGPTWSELLEARRRLLAIEGQRQAICALEMRVQQVHYVFLQAELRVARQREALARLVDAAGRAEVQATVHGQRFKRALRRHKPRLLACALCVPWGSKSERRGGQHSRHTRCAFFQGRVQGLRGCVSGEDVGTRD</sequence>
<feature type="region of interest" description="Disordered" evidence="1">
    <location>
        <begin position="84"/>
        <end position="103"/>
    </location>
</feature>
<feature type="region of interest" description="Disordered" evidence="1">
    <location>
        <begin position="108"/>
        <end position="147"/>
    </location>
</feature>
<evidence type="ECO:0000256" key="1">
    <source>
        <dbReference type="SAM" id="MobiDB-lite"/>
    </source>
</evidence>
<feature type="region of interest" description="Disordered" evidence="1">
    <location>
        <begin position="20"/>
        <end position="42"/>
    </location>
</feature>
<proteinExistence type="predicted"/>
<name>A0AAD1VM96_PELCU</name>
<feature type="compositionally biased region" description="Polar residues" evidence="1">
    <location>
        <begin position="127"/>
        <end position="147"/>
    </location>
</feature>
<organism evidence="2 3">
    <name type="scientific">Pelobates cultripes</name>
    <name type="common">Western spadefoot toad</name>
    <dbReference type="NCBI Taxonomy" id="61616"/>
    <lineage>
        <taxon>Eukaryota</taxon>
        <taxon>Metazoa</taxon>
        <taxon>Chordata</taxon>
        <taxon>Craniata</taxon>
        <taxon>Vertebrata</taxon>
        <taxon>Euteleostomi</taxon>
        <taxon>Amphibia</taxon>
        <taxon>Batrachia</taxon>
        <taxon>Anura</taxon>
        <taxon>Pelobatoidea</taxon>
        <taxon>Pelobatidae</taxon>
        <taxon>Pelobates</taxon>
    </lineage>
</organism>
<protein>
    <submittedName>
        <fullName evidence="2">TMF-regulated nuclear 1</fullName>
    </submittedName>
</protein>
<dbReference type="Proteomes" id="UP001295444">
    <property type="component" value="Chromosome 01"/>
</dbReference>
<dbReference type="EMBL" id="OW240912">
    <property type="protein sequence ID" value="CAH2221659.1"/>
    <property type="molecule type" value="Genomic_DNA"/>
</dbReference>
<feature type="region of interest" description="Disordered" evidence="1">
    <location>
        <begin position="204"/>
        <end position="265"/>
    </location>
</feature>
<feature type="compositionally biased region" description="Basic residues" evidence="1">
    <location>
        <begin position="244"/>
        <end position="260"/>
    </location>
</feature>
<dbReference type="AlphaFoldDB" id="A0AAD1VM96"/>
<feature type="compositionally biased region" description="Polar residues" evidence="1">
    <location>
        <begin position="204"/>
        <end position="223"/>
    </location>
</feature>